<feature type="region of interest" description="Disordered" evidence="1">
    <location>
        <begin position="237"/>
        <end position="258"/>
    </location>
</feature>
<evidence type="ECO:0000313" key="3">
    <source>
        <dbReference type="Proteomes" id="UP000305647"/>
    </source>
</evidence>
<evidence type="ECO:0000313" key="2">
    <source>
        <dbReference type="EMBL" id="TIC25628.1"/>
    </source>
</evidence>
<dbReference type="EMBL" id="SPRO01000055">
    <property type="protein sequence ID" value="TIC25628.1"/>
    <property type="molecule type" value="Genomic_DNA"/>
</dbReference>
<dbReference type="Proteomes" id="UP000305647">
    <property type="component" value="Unassembled WGS sequence"/>
</dbReference>
<gene>
    <name evidence="2" type="ORF">E3Q10_03674</name>
</gene>
<accession>A0A4T0PHX0</accession>
<name>A0A4T0PHX0_9BASI</name>
<dbReference type="AlphaFoldDB" id="A0A4T0PHX0"/>
<dbReference type="OMA" id="RGISPRF"/>
<feature type="compositionally biased region" description="Basic and acidic residues" evidence="1">
    <location>
        <begin position="298"/>
        <end position="310"/>
    </location>
</feature>
<organism evidence="2 3">
    <name type="scientific">Wallemia mellicola</name>
    <dbReference type="NCBI Taxonomy" id="1708541"/>
    <lineage>
        <taxon>Eukaryota</taxon>
        <taxon>Fungi</taxon>
        <taxon>Dikarya</taxon>
        <taxon>Basidiomycota</taxon>
        <taxon>Wallemiomycotina</taxon>
        <taxon>Wallemiomycetes</taxon>
        <taxon>Wallemiales</taxon>
        <taxon>Wallemiaceae</taxon>
        <taxon>Wallemia</taxon>
    </lineage>
</organism>
<proteinExistence type="predicted"/>
<feature type="region of interest" description="Disordered" evidence="1">
    <location>
        <begin position="298"/>
        <end position="317"/>
    </location>
</feature>
<evidence type="ECO:0000256" key="1">
    <source>
        <dbReference type="SAM" id="MobiDB-lite"/>
    </source>
</evidence>
<reference evidence="2 3" key="1">
    <citation type="submission" date="2019-03" db="EMBL/GenBank/DDBJ databases">
        <title>Sequencing 25 genomes of Wallemia mellicola.</title>
        <authorList>
            <person name="Gostincar C."/>
        </authorList>
    </citation>
    <scope>NUCLEOTIDE SEQUENCE [LARGE SCALE GENOMIC DNA]</scope>
    <source>
        <strain evidence="2 3">EXF-8738</strain>
    </source>
</reference>
<comment type="caution">
    <text evidence="2">The sequence shown here is derived from an EMBL/GenBank/DDBJ whole genome shotgun (WGS) entry which is preliminary data.</text>
</comment>
<protein>
    <submittedName>
        <fullName evidence="2">Uncharacterized protein</fullName>
    </submittedName>
</protein>
<feature type="compositionally biased region" description="Low complexity" evidence="1">
    <location>
        <begin position="237"/>
        <end position="250"/>
    </location>
</feature>
<sequence>MSVLLNKLKYKENNKFIRTLKLFVRVSNGSLRSSSEALTVARHLEEKYGKVTSIQFARNNDTDALLNHGWIEFDSDKEKVEKTYIEVPIPKNGPRDAINTSLNDIRQSFLKSTVSDPQTILQVKVEQGTEKEYNNKKDSNFSLINRYESMLRFNGFKGGLDSVKRDLETKLQSNGIDTNELQRKYLKELETRQTEQAQSQENQTNVSNEDYQTLATQSASFTPATARLHLSRHRQVVPEPEVVHSSPSEPKIQPTPRNELIEENAKSAAEEKAFRAGVEAHKRLLALKEQEEISRLEAIKKEKESSDKKKSIWNLFN</sequence>